<feature type="region of interest" description="Disordered" evidence="4">
    <location>
        <begin position="1156"/>
        <end position="1189"/>
    </location>
</feature>
<feature type="region of interest" description="Disordered" evidence="4">
    <location>
        <begin position="321"/>
        <end position="374"/>
    </location>
</feature>
<evidence type="ECO:0000313" key="7">
    <source>
        <dbReference type="Proteomes" id="UP000076727"/>
    </source>
</evidence>
<dbReference type="GO" id="GO:0008234">
    <property type="term" value="F:cysteine-type peptidase activity"/>
    <property type="evidence" value="ECO:0007669"/>
    <property type="project" value="InterPro"/>
</dbReference>
<evidence type="ECO:0000256" key="1">
    <source>
        <dbReference type="ARBA" id="ARBA00005234"/>
    </source>
</evidence>
<dbReference type="GO" id="GO:0019783">
    <property type="term" value="F:ubiquitin-like protein peptidase activity"/>
    <property type="evidence" value="ECO:0007669"/>
    <property type="project" value="UniProtKB-ARBA"/>
</dbReference>
<keyword evidence="7" id="KW-1185">Reference proteome</keyword>
<feature type="compositionally biased region" description="Basic and acidic residues" evidence="4">
    <location>
        <begin position="1161"/>
        <end position="1174"/>
    </location>
</feature>
<protein>
    <recommendedName>
        <fullName evidence="5">Ubiquitin-like protease family profile domain-containing protein</fullName>
    </recommendedName>
</protein>
<dbReference type="PROSITE" id="PS50600">
    <property type="entry name" value="ULP_PROTEASE"/>
    <property type="match status" value="1"/>
</dbReference>
<dbReference type="STRING" id="1314783.A0A165MQ69"/>
<dbReference type="Proteomes" id="UP000076727">
    <property type="component" value="Unassembled WGS sequence"/>
</dbReference>
<dbReference type="InterPro" id="IPR038765">
    <property type="entry name" value="Papain-like_cys_pep_sf"/>
</dbReference>
<dbReference type="InterPro" id="IPR012337">
    <property type="entry name" value="RNaseH-like_sf"/>
</dbReference>
<name>A0A165MQ69_9APHY</name>
<feature type="region of interest" description="Disordered" evidence="4">
    <location>
        <begin position="1092"/>
        <end position="1122"/>
    </location>
</feature>
<evidence type="ECO:0000256" key="4">
    <source>
        <dbReference type="SAM" id="MobiDB-lite"/>
    </source>
</evidence>
<dbReference type="InterPro" id="IPR003653">
    <property type="entry name" value="Peptidase_C48_C"/>
</dbReference>
<dbReference type="SUPFAM" id="SSF54001">
    <property type="entry name" value="Cysteine proteinases"/>
    <property type="match status" value="1"/>
</dbReference>
<dbReference type="GO" id="GO:0006508">
    <property type="term" value="P:proteolysis"/>
    <property type="evidence" value="ECO:0007669"/>
    <property type="project" value="UniProtKB-KW"/>
</dbReference>
<evidence type="ECO:0000256" key="3">
    <source>
        <dbReference type="ARBA" id="ARBA00022801"/>
    </source>
</evidence>
<sequence length="1201" mass="133998">MLAFEGAPDTSELATFLSHDWLASEHINMFIEMLRTEIQLDENLRDRHAVWGTYWTQTLWGKYHSAVEAAANQNISVPPSHDVLPTWLLEDGRHLSVGELHSIGLIFNLNDNHWVAVVINYNSKLLLYADSLGYIIPKGLQQLLEWWLEPYGGKHLTFASLPCARQGPLDTFSCGICAPNAIAHYYLPSRYPLVLVTPESVDISRLDALHCIWEYSQHTIEPRMFATIDDSELLLRELKASDTTGPTKRRRTTSKSWPKKALGGNQLISGPTDEQPKPSARKRICIEGTAQGQVEGQRDNGEESDDEEIEEFYGRILMGKAYDKMRKEHPAKRGRKSRTQKCKTSDKAKRHFTPNPKDVLSEVGSTTEDGSGEDLDIYVHPASKLGRPRKPLLDQLTRPLPPVNGKKHYRCAGDRCAWTWAGRTSGRVLAHASRCMFLSSKLRLAASKASKENAPTAKLVAASEVLVDKASLAQASADTGSLLSRGTNMSTSTEASCGTQFDTQNILASGQTTLDVIVGQSGRTKLKLELDPVIVKFICCNGIPPKVVDCEYWKQIFTVPKTRYTPVSRSTLEETQIPQEAEYVRDEQLKFLRTQSNLTLTYDGGANKRHQSYYTAHVSTPLPTRRIFLVDVVAGSRVRHTADWLARRLIKQVIDRIGRGHFGAASSDSTGNTKACRRMLCATIPTMMDLPDPVHHTNLPLKNICKLDFFKELISNIRRTLQFFSKSDQSSEELNDIRDRLSISRGLEKIGKTRFANIVRAAVAMRRSLPALREGCTGGPIIVEETNDCFVRDSPSTLAFETSLNQLLSVTLPYAKTIVCLESTQSTVADVFLYWCGIGASIKQVLTKKATGIPNHVKCELRAIFNSRWAEMFEDGPTDAHLSAVYLDPMYMNSDLFKPELKPPKSSNQGQGKDTMHPAGSDADAQAHIKFPHIFKRVGTYLTALLRNEVLRGEHKTLCVPVGKQSAIKKRFEEQLTAYARNDPPFCMVDRSDYETALEWWMVLEAKRGSDVLAILAIKLFSVMPNSMPDERTASLFTRLNSPVRNKMSLQTMVSQAQIHQFFHTTKSRAMVPPSSAKRFYEINSTLREDTSLRKDAALPGQVRATEPDDEDIDGDEDDRPTWLDEETEHCGIATTLAIEVYINLDSSILHDLLASDPPDDSSKAGDSKSKANNDSESDGEGDGLEAETGAVVSWTFRCDV</sequence>
<feature type="compositionally biased region" description="Acidic residues" evidence="4">
    <location>
        <begin position="1108"/>
        <end position="1122"/>
    </location>
</feature>
<feature type="compositionally biased region" description="Acidic residues" evidence="4">
    <location>
        <begin position="1176"/>
        <end position="1186"/>
    </location>
</feature>
<keyword evidence="2" id="KW-0645">Protease</keyword>
<dbReference type="SUPFAM" id="SSF53098">
    <property type="entry name" value="Ribonuclease H-like"/>
    <property type="match status" value="1"/>
</dbReference>
<proteinExistence type="inferred from homology"/>
<feature type="compositionally biased region" description="Basic residues" evidence="4">
    <location>
        <begin position="329"/>
        <end position="341"/>
    </location>
</feature>
<dbReference type="EMBL" id="KV429096">
    <property type="protein sequence ID" value="KZT65980.1"/>
    <property type="molecule type" value="Genomic_DNA"/>
</dbReference>
<gene>
    <name evidence="6" type="ORF">DAEQUDRAFT_813834</name>
</gene>
<feature type="region of interest" description="Disordered" evidence="4">
    <location>
        <begin position="239"/>
        <end position="308"/>
    </location>
</feature>
<dbReference type="Pfam" id="PF02902">
    <property type="entry name" value="Peptidase_C48"/>
    <property type="match status" value="1"/>
</dbReference>
<accession>A0A165MQ69</accession>
<evidence type="ECO:0000313" key="6">
    <source>
        <dbReference type="EMBL" id="KZT65980.1"/>
    </source>
</evidence>
<feature type="region of interest" description="Disordered" evidence="4">
    <location>
        <begin position="898"/>
        <end position="921"/>
    </location>
</feature>
<feature type="domain" description="Ubiquitin-like protease family profile" evidence="5">
    <location>
        <begin position="1"/>
        <end position="1142"/>
    </location>
</feature>
<reference evidence="6 7" key="1">
    <citation type="journal article" date="2016" name="Mol. Biol. Evol.">
        <title>Comparative Genomics of Early-Diverging Mushroom-Forming Fungi Provides Insights into the Origins of Lignocellulose Decay Capabilities.</title>
        <authorList>
            <person name="Nagy L.G."/>
            <person name="Riley R."/>
            <person name="Tritt A."/>
            <person name="Adam C."/>
            <person name="Daum C."/>
            <person name="Floudas D."/>
            <person name="Sun H."/>
            <person name="Yadav J.S."/>
            <person name="Pangilinan J."/>
            <person name="Larsson K.H."/>
            <person name="Matsuura K."/>
            <person name="Barry K."/>
            <person name="Labutti K."/>
            <person name="Kuo R."/>
            <person name="Ohm R.A."/>
            <person name="Bhattacharya S.S."/>
            <person name="Shirouzu T."/>
            <person name="Yoshinaga Y."/>
            <person name="Martin F.M."/>
            <person name="Grigoriev I.V."/>
            <person name="Hibbett D.S."/>
        </authorList>
    </citation>
    <scope>NUCLEOTIDE SEQUENCE [LARGE SCALE GENOMIC DNA]</scope>
    <source>
        <strain evidence="6 7">L-15889</strain>
    </source>
</reference>
<dbReference type="AlphaFoldDB" id="A0A165MQ69"/>
<organism evidence="6 7">
    <name type="scientific">Daedalea quercina L-15889</name>
    <dbReference type="NCBI Taxonomy" id="1314783"/>
    <lineage>
        <taxon>Eukaryota</taxon>
        <taxon>Fungi</taxon>
        <taxon>Dikarya</taxon>
        <taxon>Basidiomycota</taxon>
        <taxon>Agaricomycotina</taxon>
        <taxon>Agaricomycetes</taxon>
        <taxon>Polyporales</taxon>
        <taxon>Fomitopsis</taxon>
    </lineage>
</organism>
<evidence type="ECO:0000259" key="5">
    <source>
        <dbReference type="PROSITE" id="PS50600"/>
    </source>
</evidence>
<dbReference type="OrthoDB" id="2801221at2759"/>
<dbReference type="Gene3D" id="3.40.395.10">
    <property type="entry name" value="Adenoviral Proteinase, Chain A"/>
    <property type="match status" value="1"/>
</dbReference>
<keyword evidence="3" id="KW-0378">Hydrolase</keyword>
<comment type="similarity">
    <text evidence="1">Belongs to the peptidase C48 family.</text>
</comment>
<evidence type="ECO:0000256" key="2">
    <source>
        <dbReference type="ARBA" id="ARBA00022670"/>
    </source>
</evidence>